<dbReference type="GO" id="GO:0003677">
    <property type="term" value="F:DNA binding"/>
    <property type="evidence" value="ECO:0007669"/>
    <property type="project" value="UniProtKB-KW"/>
</dbReference>
<evidence type="ECO:0000313" key="1">
    <source>
        <dbReference type="EMBL" id="AVF28102.1"/>
    </source>
</evidence>
<dbReference type="InterPro" id="IPR011990">
    <property type="entry name" value="TPR-like_helical_dom_sf"/>
</dbReference>
<proteinExistence type="predicted"/>
<accession>A0A2L1UI41</accession>
<sequence precursor="true">MKQLDTLTEALGLPEGHYYDLYLAECSNNNRVSIPRIKSFLIRCAELGKTDLIMNAIHMSVEHPKYTELLFSVAEELYLNGLVEESLLFYEEVIEEEKFNHSERLAISHYRVFRASIGSDADENFKAVIRFEGFRKNLPENFQLDALFQLARICFSLKKWNLAEQFADELRILVTIRYQEELLVQRSKRTSEPSIREHPLVVYYGQSYLMKSVALTKQGYYEKAKQYLQGYEDLGWFEILDEHGKKEVDKFRLWAQANKYGIELLLGNTSILDEYTNYLTDHPNEIPAGLCNILEAANTYAFNVDYILDKIPITSIGKEATAIEIERHCKIHYQKAIYAFNHHRFVEGLETILYCLPLSISTKKHSQTLLFVGRFQQYIKHASDSQKEQFANIMKEVSVDEN</sequence>
<keyword evidence="1" id="KW-0238">DNA-binding</keyword>
<gene>
    <name evidence="1" type="ORF">ERICIII_04017</name>
</gene>
<dbReference type="SUPFAM" id="SSF48452">
    <property type="entry name" value="TPR-like"/>
    <property type="match status" value="1"/>
</dbReference>
<dbReference type="AlphaFoldDB" id="A0A2L1UI41"/>
<evidence type="ECO:0000313" key="2">
    <source>
        <dbReference type="Proteomes" id="UP000239833"/>
    </source>
</evidence>
<dbReference type="GeneID" id="64220351"/>
<organism evidence="1 2">
    <name type="scientific">Paenibacillus larvae subsp. larvae</name>
    <dbReference type="NCBI Taxonomy" id="147375"/>
    <lineage>
        <taxon>Bacteria</taxon>
        <taxon>Bacillati</taxon>
        <taxon>Bacillota</taxon>
        <taxon>Bacilli</taxon>
        <taxon>Bacillales</taxon>
        <taxon>Paenibacillaceae</taxon>
        <taxon>Paenibacillus</taxon>
    </lineage>
</organism>
<protein>
    <submittedName>
        <fullName evidence="1">Putative DNA-binding protein</fullName>
    </submittedName>
</protein>
<reference evidence="2" key="1">
    <citation type="submission" date="2017-02" db="EMBL/GenBank/DDBJ databases">
        <title>Delineation of Paenibacillus larvae strains originating from foulbrood outbreaks.</title>
        <authorList>
            <person name="Beims H."/>
            <person name="Bunk B."/>
            <person name="Sproeer C."/>
            <person name="Mohr K.I."/>
            <person name="Pradella S."/>
            <person name="Guenther G."/>
            <person name="Rohde M."/>
            <person name="von der Ohe W."/>
            <person name="Steinert M."/>
        </authorList>
    </citation>
    <scope>NUCLEOTIDE SEQUENCE [LARGE SCALE GENOMIC DNA]</scope>
    <source>
        <strain evidence="2">Eric_III</strain>
    </source>
</reference>
<dbReference type="Proteomes" id="UP000239833">
    <property type="component" value="Chromosome"/>
</dbReference>
<dbReference type="EMBL" id="CP019655">
    <property type="protein sequence ID" value="AVF28102.1"/>
    <property type="molecule type" value="Genomic_DNA"/>
</dbReference>
<dbReference type="RefSeq" id="WP_149867721.1">
    <property type="nucleotide sequence ID" value="NZ_CP019655.1"/>
</dbReference>
<name>A0A2L1UI41_9BACL</name>
<dbReference type="Gene3D" id="1.25.40.10">
    <property type="entry name" value="Tetratricopeptide repeat domain"/>
    <property type="match status" value="1"/>
</dbReference>